<dbReference type="PANTHER" id="PTHR19443">
    <property type="entry name" value="HEXOKINASE"/>
    <property type="match status" value="1"/>
</dbReference>
<accession>E4XGR0</accession>
<dbReference type="InterPro" id="IPR043129">
    <property type="entry name" value="ATPase_NBD"/>
</dbReference>
<comment type="catalytic activity">
    <reaction evidence="10">
        <text>D-fructose + ATP = D-fructose 6-phosphate + ADP + H(+)</text>
        <dbReference type="Rhea" id="RHEA:16125"/>
        <dbReference type="ChEBI" id="CHEBI:15378"/>
        <dbReference type="ChEBI" id="CHEBI:30616"/>
        <dbReference type="ChEBI" id="CHEBI:37721"/>
        <dbReference type="ChEBI" id="CHEBI:61527"/>
        <dbReference type="ChEBI" id="CHEBI:456216"/>
        <dbReference type="EC" id="2.7.1.1"/>
    </reaction>
    <physiologicalReaction direction="left-to-right" evidence="10">
        <dbReference type="Rhea" id="RHEA:16126"/>
    </physiologicalReaction>
</comment>
<keyword evidence="4 14" id="KW-0808">Transferase</keyword>
<dbReference type="Pfam" id="PF03727">
    <property type="entry name" value="Hexokinase_2"/>
    <property type="match status" value="1"/>
</dbReference>
<dbReference type="GO" id="GO:0001678">
    <property type="term" value="P:intracellular glucose homeostasis"/>
    <property type="evidence" value="ECO:0007669"/>
    <property type="project" value="InterPro"/>
</dbReference>
<proteinExistence type="inferred from homology"/>
<dbReference type="GO" id="GO:0006006">
    <property type="term" value="P:glucose metabolic process"/>
    <property type="evidence" value="ECO:0007669"/>
    <property type="project" value="TreeGrafter"/>
</dbReference>
<comment type="similarity">
    <text evidence="3 14">Belongs to the hexokinase family.</text>
</comment>
<comment type="pathway">
    <text evidence="1">Carbohydrate degradation; glycolysis; D-glyceraldehyde 3-phosphate and glycerone phosphate from D-glucose: step 1/4.</text>
</comment>
<keyword evidence="18" id="KW-1185">Reference proteome</keyword>
<evidence type="ECO:0000313" key="17">
    <source>
        <dbReference type="EMBL" id="CBY09858.1"/>
    </source>
</evidence>
<dbReference type="CDD" id="cd24019">
    <property type="entry name" value="ASKHA_NBD_HK_meta"/>
    <property type="match status" value="1"/>
</dbReference>
<dbReference type="PROSITE" id="PS51748">
    <property type="entry name" value="HEXOKINASE_2"/>
    <property type="match status" value="1"/>
</dbReference>
<evidence type="ECO:0000256" key="7">
    <source>
        <dbReference type="ARBA" id="ARBA00022840"/>
    </source>
</evidence>
<dbReference type="InterPro" id="IPR001312">
    <property type="entry name" value="Hexokinase"/>
</dbReference>
<evidence type="ECO:0000256" key="8">
    <source>
        <dbReference type="ARBA" id="ARBA00023152"/>
    </source>
</evidence>
<protein>
    <recommendedName>
        <fullName evidence="14">Phosphotransferase</fullName>
        <ecNumber evidence="14">2.7.1.-</ecNumber>
    </recommendedName>
</protein>
<dbReference type="FunFam" id="3.30.420.40:FF:000095">
    <property type="entry name" value="Phosphotransferase"/>
    <property type="match status" value="1"/>
</dbReference>
<dbReference type="GO" id="GO:0005829">
    <property type="term" value="C:cytosol"/>
    <property type="evidence" value="ECO:0007669"/>
    <property type="project" value="TreeGrafter"/>
</dbReference>
<reference evidence="17" key="1">
    <citation type="journal article" date="2010" name="Science">
        <title>Plasticity of animal genome architecture unmasked by rapid evolution of a pelagic tunicate.</title>
        <authorList>
            <person name="Denoeud F."/>
            <person name="Henriet S."/>
            <person name="Mungpakdee S."/>
            <person name="Aury J.M."/>
            <person name="Da Silva C."/>
            <person name="Brinkmann H."/>
            <person name="Mikhaleva J."/>
            <person name="Olsen L.C."/>
            <person name="Jubin C."/>
            <person name="Canestro C."/>
            <person name="Bouquet J.M."/>
            <person name="Danks G."/>
            <person name="Poulain J."/>
            <person name="Campsteijn C."/>
            <person name="Adamski M."/>
            <person name="Cross I."/>
            <person name="Yadetie F."/>
            <person name="Muffato M."/>
            <person name="Louis A."/>
            <person name="Butcher S."/>
            <person name="Tsagkogeorga G."/>
            <person name="Konrad A."/>
            <person name="Singh S."/>
            <person name="Jensen M.F."/>
            <person name="Cong E.H."/>
            <person name="Eikeseth-Otteraa H."/>
            <person name="Noel B."/>
            <person name="Anthouard V."/>
            <person name="Porcel B.M."/>
            <person name="Kachouri-Lafond R."/>
            <person name="Nishino A."/>
            <person name="Ugolini M."/>
            <person name="Chourrout P."/>
            <person name="Nishida H."/>
            <person name="Aasland R."/>
            <person name="Huzurbazar S."/>
            <person name="Westhof E."/>
            <person name="Delsuc F."/>
            <person name="Lehrach H."/>
            <person name="Reinhardt R."/>
            <person name="Weissenbach J."/>
            <person name="Roy S.W."/>
            <person name="Artiguenave F."/>
            <person name="Postlethwait J.H."/>
            <person name="Manak J.R."/>
            <person name="Thompson E.M."/>
            <person name="Jaillon O."/>
            <person name="Du Pasquier L."/>
            <person name="Boudinot P."/>
            <person name="Liberles D.A."/>
            <person name="Volff J.N."/>
            <person name="Philippe H."/>
            <person name="Lenhard B."/>
            <person name="Roest Crollius H."/>
            <person name="Wincker P."/>
            <person name="Chourrout D."/>
        </authorList>
    </citation>
    <scope>NUCLEOTIDE SEQUENCE [LARGE SCALE GENOMIC DNA]</scope>
</reference>
<evidence type="ECO:0000256" key="13">
    <source>
        <dbReference type="ARBA" id="ARBA00059457"/>
    </source>
</evidence>
<dbReference type="InParanoid" id="E4XGR0"/>
<dbReference type="GO" id="GO:0005536">
    <property type="term" value="F:D-glucose binding"/>
    <property type="evidence" value="ECO:0007669"/>
    <property type="project" value="InterPro"/>
</dbReference>
<evidence type="ECO:0000256" key="12">
    <source>
        <dbReference type="ARBA" id="ARBA00050361"/>
    </source>
</evidence>
<evidence type="ECO:0000256" key="3">
    <source>
        <dbReference type="ARBA" id="ARBA00009225"/>
    </source>
</evidence>
<dbReference type="GO" id="GO:0008865">
    <property type="term" value="F:fructokinase activity"/>
    <property type="evidence" value="ECO:0007669"/>
    <property type="project" value="TreeGrafter"/>
</dbReference>
<dbReference type="AlphaFoldDB" id="E4XGR0"/>
<name>E4XGR0_OIKDI</name>
<dbReference type="UniPathway" id="UPA00242"/>
<evidence type="ECO:0000259" key="16">
    <source>
        <dbReference type="Pfam" id="PF03727"/>
    </source>
</evidence>
<dbReference type="GO" id="GO:0004340">
    <property type="term" value="F:glucokinase activity"/>
    <property type="evidence" value="ECO:0007669"/>
    <property type="project" value="TreeGrafter"/>
</dbReference>
<dbReference type="GO" id="GO:0005524">
    <property type="term" value="F:ATP binding"/>
    <property type="evidence" value="ECO:0007669"/>
    <property type="project" value="UniProtKB-UniRule"/>
</dbReference>
<dbReference type="PRINTS" id="PR00475">
    <property type="entry name" value="HEXOKINASE"/>
</dbReference>
<dbReference type="Pfam" id="PF00349">
    <property type="entry name" value="Hexokinase_1"/>
    <property type="match status" value="1"/>
</dbReference>
<comment type="catalytic activity">
    <reaction evidence="11">
        <text>D-glucose + ATP = D-glucose 6-phosphate + ADP + H(+)</text>
        <dbReference type="Rhea" id="RHEA:17825"/>
        <dbReference type="ChEBI" id="CHEBI:4167"/>
        <dbReference type="ChEBI" id="CHEBI:15378"/>
        <dbReference type="ChEBI" id="CHEBI:30616"/>
        <dbReference type="ChEBI" id="CHEBI:61548"/>
        <dbReference type="ChEBI" id="CHEBI:456216"/>
        <dbReference type="EC" id="2.7.1.1"/>
    </reaction>
    <physiologicalReaction direction="left-to-right" evidence="11">
        <dbReference type="Rhea" id="RHEA:17826"/>
    </physiologicalReaction>
</comment>
<dbReference type="FunFam" id="3.40.367.20:FF:000005">
    <property type="entry name" value="Phosphotransferase"/>
    <property type="match status" value="1"/>
</dbReference>
<dbReference type="UniPathway" id="UPA00109">
    <property type="reaction ID" value="UER00180"/>
</dbReference>
<evidence type="ECO:0000259" key="15">
    <source>
        <dbReference type="Pfam" id="PF00349"/>
    </source>
</evidence>
<dbReference type="SUPFAM" id="SSF53067">
    <property type="entry name" value="Actin-like ATPase domain"/>
    <property type="match status" value="2"/>
</dbReference>
<comment type="function">
    <text evidence="13">Catalyzes the phosphorylation of various hexoses to hexose 6-phosphate.</text>
</comment>
<evidence type="ECO:0000256" key="9">
    <source>
        <dbReference type="ARBA" id="ARBA00044613"/>
    </source>
</evidence>
<dbReference type="EC" id="2.7.1.-" evidence="14"/>
<dbReference type="Gene3D" id="3.30.420.40">
    <property type="match status" value="1"/>
</dbReference>
<dbReference type="GO" id="GO:0005739">
    <property type="term" value="C:mitochondrion"/>
    <property type="evidence" value="ECO:0007669"/>
    <property type="project" value="TreeGrafter"/>
</dbReference>
<feature type="domain" description="Hexokinase N-terminal" evidence="15">
    <location>
        <begin position="71"/>
        <end position="290"/>
    </location>
</feature>
<evidence type="ECO:0000256" key="10">
    <source>
        <dbReference type="ARBA" id="ARBA00047905"/>
    </source>
</evidence>
<comment type="catalytic activity">
    <reaction evidence="12">
        <text>D-mannose + ATP = D-mannose 6-phosphate + ADP + H(+)</text>
        <dbReference type="Rhea" id="RHEA:11028"/>
        <dbReference type="ChEBI" id="CHEBI:4208"/>
        <dbReference type="ChEBI" id="CHEBI:15378"/>
        <dbReference type="ChEBI" id="CHEBI:30616"/>
        <dbReference type="ChEBI" id="CHEBI:58735"/>
        <dbReference type="ChEBI" id="CHEBI:456216"/>
        <dbReference type="EC" id="2.7.1.1"/>
    </reaction>
    <physiologicalReaction direction="left-to-right" evidence="12">
        <dbReference type="Rhea" id="RHEA:11029"/>
    </physiologicalReaction>
</comment>
<dbReference type="InterPro" id="IPR022672">
    <property type="entry name" value="Hexokinase_N"/>
</dbReference>
<dbReference type="EMBL" id="FN653049">
    <property type="protein sequence ID" value="CBY09858.1"/>
    <property type="molecule type" value="Genomic_DNA"/>
</dbReference>
<dbReference type="InterPro" id="IPR022673">
    <property type="entry name" value="Hexokinase_C"/>
</dbReference>
<dbReference type="FunCoup" id="E4XGR0">
    <property type="interactions" value="2"/>
</dbReference>
<dbReference type="Gene3D" id="3.40.367.20">
    <property type="match status" value="1"/>
</dbReference>
<dbReference type="PANTHER" id="PTHR19443:SF16">
    <property type="entry name" value="HEXOKINASE TYPE 1-RELATED"/>
    <property type="match status" value="1"/>
</dbReference>
<feature type="domain" description="Hexokinase C-terminal" evidence="16">
    <location>
        <begin position="296"/>
        <end position="535"/>
    </location>
</feature>
<keyword evidence="6 14" id="KW-0418">Kinase</keyword>
<organism evidence="17">
    <name type="scientific">Oikopleura dioica</name>
    <name type="common">Tunicate</name>
    <dbReference type="NCBI Taxonomy" id="34765"/>
    <lineage>
        <taxon>Eukaryota</taxon>
        <taxon>Metazoa</taxon>
        <taxon>Chordata</taxon>
        <taxon>Tunicata</taxon>
        <taxon>Appendicularia</taxon>
        <taxon>Copelata</taxon>
        <taxon>Oikopleuridae</taxon>
        <taxon>Oikopleura</taxon>
    </lineage>
</organism>
<keyword evidence="8 14" id="KW-0324">Glycolysis</keyword>
<dbReference type="OrthoDB" id="419537at2759"/>
<dbReference type="Proteomes" id="UP000001307">
    <property type="component" value="Unassembled WGS sequence"/>
</dbReference>
<dbReference type="GO" id="GO:0019158">
    <property type="term" value="F:mannokinase activity"/>
    <property type="evidence" value="ECO:0007669"/>
    <property type="project" value="RHEA"/>
</dbReference>
<evidence type="ECO:0000256" key="6">
    <source>
        <dbReference type="ARBA" id="ARBA00022777"/>
    </source>
</evidence>
<evidence type="ECO:0000313" key="18">
    <source>
        <dbReference type="Proteomes" id="UP000001307"/>
    </source>
</evidence>
<sequence length="538" mass="59471">MISPECNELFRSGPKLGENRTKNAQLLTATSTTNDRALQRKLSAQRESDYSNAIEFAGDDMSEFRRACEKVKQFMLGDNELKTIRDRLLENMRRGLDREGVKDAKVARKFKINTENLNQIGSENPSFLTKEAILVKMLPSFVTHLPDGRECGTFIALDLGGTNFRVLLIDINEEQIDMDSQIYRVPQECMTGTGEALFDHIAKCMSDFINRMGFADRKIACGFTFSFPCEQYAINSASLITWTKGFSATGVEGKDVVTLLTEAVARRGDITVDIVAVVNDTVGTLMSCAFEDHACQIGLIAGTGSNACYMEKQSNITKLDGLQDADGKMCINMEWGAFGDDGALDEWTTEYDRILDANSVHPTKQRFEKMMAGMYLGEIVRLILLDMCKEGIVFTDDALPILETPESFGTHMVSQIVDNQPRHFAAVQNILACADIGAIRRDCEIVYMVCDAVSRRASYMCAAGISAIAIKIHQNRPDEYLDITCGVDGSVYKKHPTFAKLLKVKTNELVGLGIYVNFRLSHDGSGKGAALVSAVSTR</sequence>
<evidence type="ECO:0000256" key="1">
    <source>
        <dbReference type="ARBA" id="ARBA00004888"/>
    </source>
</evidence>
<evidence type="ECO:0000256" key="11">
    <source>
        <dbReference type="ARBA" id="ARBA00048160"/>
    </source>
</evidence>
<evidence type="ECO:0000256" key="5">
    <source>
        <dbReference type="ARBA" id="ARBA00022741"/>
    </source>
</evidence>
<evidence type="ECO:0000256" key="14">
    <source>
        <dbReference type="RuleBase" id="RU362007"/>
    </source>
</evidence>
<keyword evidence="7 14" id="KW-0067">ATP-binding</keyword>
<keyword evidence="5 14" id="KW-0547">Nucleotide-binding</keyword>
<comment type="pathway">
    <text evidence="2">Carbohydrate metabolism; hexose metabolism.</text>
</comment>
<dbReference type="GO" id="GO:0006096">
    <property type="term" value="P:glycolytic process"/>
    <property type="evidence" value="ECO:0007669"/>
    <property type="project" value="UniProtKB-UniPathway"/>
</dbReference>
<comment type="catalytic activity">
    <reaction evidence="9">
        <text>a D-hexose + ATP = a D-hexose 6-phosphate + ADP + H(+)</text>
        <dbReference type="Rhea" id="RHEA:22740"/>
        <dbReference type="ChEBI" id="CHEBI:4194"/>
        <dbReference type="ChEBI" id="CHEBI:15378"/>
        <dbReference type="ChEBI" id="CHEBI:30616"/>
        <dbReference type="ChEBI" id="CHEBI:229467"/>
        <dbReference type="ChEBI" id="CHEBI:456216"/>
        <dbReference type="EC" id="2.7.1.1"/>
    </reaction>
    <physiologicalReaction direction="left-to-right" evidence="9">
        <dbReference type="Rhea" id="RHEA:22741"/>
    </physiologicalReaction>
</comment>
<evidence type="ECO:0000256" key="4">
    <source>
        <dbReference type="ARBA" id="ARBA00022679"/>
    </source>
</evidence>
<gene>
    <name evidence="17" type="ORF">GSOID_T00010674001</name>
</gene>
<evidence type="ECO:0000256" key="2">
    <source>
        <dbReference type="ARBA" id="ARBA00005028"/>
    </source>
</evidence>